<feature type="transmembrane region" description="Helical" evidence="1">
    <location>
        <begin position="243"/>
        <end position="261"/>
    </location>
</feature>
<dbReference type="AlphaFoldDB" id="A0A812D5Z9"/>
<keyword evidence="1" id="KW-0472">Membrane</keyword>
<feature type="transmembrane region" description="Helical" evidence="1">
    <location>
        <begin position="164"/>
        <end position="197"/>
    </location>
</feature>
<evidence type="ECO:0000313" key="2">
    <source>
        <dbReference type="EMBL" id="CAE1287702.1"/>
    </source>
</evidence>
<feature type="transmembrane region" description="Helical" evidence="1">
    <location>
        <begin position="6"/>
        <end position="26"/>
    </location>
</feature>
<proteinExistence type="predicted"/>
<keyword evidence="1" id="KW-1133">Transmembrane helix</keyword>
<feature type="transmembrane region" description="Helical" evidence="1">
    <location>
        <begin position="293"/>
        <end position="315"/>
    </location>
</feature>
<protein>
    <submittedName>
        <fullName evidence="2">Uncharacterized protein</fullName>
    </submittedName>
</protein>
<sequence>MLTLKYFLFIFFISFLVSSPFLCLYYSSFPLLPHRIIILPSPPQARPLFSPTLFPPHHQQHSFLTYLFNSAVDSFIRPSTNTANAATAIIYSVFIPKSFLTYFSSIPLPNLSLHKSPFSFHAHKHLLLHSSYITLSPFISYRFPPYSSFHGYLPSRSYQNSLTFFFQLQLAISPLSSLFSLFIHCIFCLYLHLLFFFLHPSFCSHFYICSFTPKLPKLAIFILTFFLLDFLHPLPFFFQTIEFYQILCSYSLSLYFLLLLVLNSSFSLSICILVNTLINFCIFFLLFTSILNLFTLFFFLLLSLLLSFVSFPFSLSSFNIHIYFHFLF</sequence>
<accession>A0A812D5Z9</accession>
<feature type="transmembrane region" description="Helical" evidence="1">
    <location>
        <begin position="268"/>
        <end position="287"/>
    </location>
</feature>
<name>A0A812D5Z9_ACAPH</name>
<keyword evidence="1" id="KW-0812">Transmembrane</keyword>
<keyword evidence="3" id="KW-1185">Reference proteome</keyword>
<dbReference type="EMBL" id="CAHIKZ030002489">
    <property type="protein sequence ID" value="CAE1287702.1"/>
    <property type="molecule type" value="Genomic_DNA"/>
</dbReference>
<comment type="caution">
    <text evidence="2">The sequence shown here is derived from an EMBL/GenBank/DDBJ whole genome shotgun (WGS) entry which is preliminary data.</text>
</comment>
<dbReference type="Proteomes" id="UP000597762">
    <property type="component" value="Unassembled WGS sequence"/>
</dbReference>
<organism evidence="2 3">
    <name type="scientific">Acanthosepion pharaonis</name>
    <name type="common">Pharaoh cuttlefish</name>
    <name type="synonym">Sepia pharaonis</name>
    <dbReference type="NCBI Taxonomy" id="158019"/>
    <lineage>
        <taxon>Eukaryota</taxon>
        <taxon>Metazoa</taxon>
        <taxon>Spiralia</taxon>
        <taxon>Lophotrochozoa</taxon>
        <taxon>Mollusca</taxon>
        <taxon>Cephalopoda</taxon>
        <taxon>Coleoidea</taxon>
        <taxon>Decapodiformes</taxon>
        <taxon>Sepiida</taxon>
        <taxon>Sepiina</taxon>
        <taxon>Sepiidae</taxon>
        <taxon>Acanthosepion</taxon>
    </lineage>
</organism>
<evidence type="ECO:0000256" key="1">
    <source>
        <dbReference type="SAM" id="Phobius"/>
    </source>
</evidence>
<reference evidence="2" key="1">
    <citation type="submission" date="2021-01" db="EMBL/GenBank/DDBJ databases">
        <authorList>
            <person name="Li R."/>
            <person name="Bekaert M."/>
        </authorList>
    </citation>
    <scope>NUCLEOTIDE SEQUENCE</scope>
    <source>
        <strain evidence="2">Farmed</strain>
    </source>
</reference>
<evidence type="ECO:0000313" key="3">
    <source>
        <dbReference type="Proteomes" id="UP000597762"/>
    </source>
</evidence>
<gene>
    <name evidence="2" type="ORF">SPHA_46724</name>
</gene>